<dbReference type="FunCoup" id="A0A0V0QZS6">
    <property type="interactions" value="76"/>
</dbReference>
<keyword evidence="2 6" id="KW-0378">Hydrolase</keyword>
<keyword evidence="1 6" id="KW-0547">Nucleotide-binding</keyword>
<keyword evidence="5 6" id="KW-0694">RNA-binding</keyword>
<evidence type="ECO:0000259" key="9">
    <source>
        <dbReference type="PROSITE" id="PS51194"/>
    </source>
</evidence>
<dbReference type="InterPro" id="IPR000629">
    <property type="entry name" value="RNA-helicase_DEAD-box_CS"/>
</dbReference>
<dbReference type="EC" id="3.6.4.13" evidence="6"/>
<dbReference type="GO" id="GO:0003723">
    <property type="term" value="F:RNA binding"/>
    <property type="evidence" value="ECO:0007669"/>
    <property type="project" value="UniProtKB-UniRule"/>
</dbReference>
<feature type="compositionally biased region" description="Basic residues" evidence="7">
    <location>
        <begin position="871"/>
        <end position="890"/>
    </location>
</feature>
<dbReference type="InterPro" id="IPR001650">
    <property type="entry name" value="Helicase_C-like"/>
</dbReference>
<dbReference type="Proteomes" id="UP000054937">
    <property type="component" value="Unassembled WGS sequence"/>
</dbReference>
<proteinExistence type="inferred from homology"/>
<feature type="region of interest" description="Disordered" evidence="7">
    <location>
        <begin position="834"/>
        <end position="898"/>
    </location>
</feature>
<dbReference type="SMART" id="SM00487">
    <property type="entry name" value="DEXDc"/>
    <property type="match status" value="1"/>
</dbReference>
<evidence type="ECO:0000256" key="3">
    <source>
        <dbReference type="ARBA" id="ARBA00022806"/>
    </source>
</evidence>
<dbReference type="OrthoDB" id="4310724at2759"/>
<dbReference type="InterPro" id="IPR011545">
    <property type="entry name" value="DEAD/DEAH_box_helicase_dom"/>
</dbReference>
<feature type="domain" description="Helicase ATP-binding" evidence="8">
    <location>
        <begin position="73"/>
        <end position="225"/>
    </location>
</feature>
<dbReference type="AlphaFoldDB" id="A0A0V0QZS6"/>
<sequence length="898" mass="105489">MEIFNLPSDSDSDHFVKPNKNQKKISISTNKSNKNQDHTKSPWLKWDHIHPMVLQSLLENEFEKPTEVQSYTLSTFKHYNDFIIASHTGSGKTLSFGIPMLSEILFDKQGSFDKSNNYLRGLVVAPTRELALQIEKHMKAINKNTSKIVTIISLVGGISKEKQKRLLGYKPDIIIATPGRLWDFMEEDAHPYLQELNKINYFIMDEADRMIEMGHFDDLDKILSSIFQKTVKSQDRKIIDEILEKTRDTETIKDEDKLMEGEILELDGEEFLKQQKFNKGYAVQEMILENKKEEPKNKKNKGKRYQKNQNSKEDENEEKIENEDNQNEEDQEKSEKKEGFLNLDKNLLKDIKITEDDLIEDEGEEGEEDELEGEELEGEELEGEELEGEEQLEQEEENSIASEDDIEEYSQQEGEDGEEGEDVEEEFAEAADLENDDEEKKFQLEQLKKKFQVQQTKPETEAEQVQNLPKKNHKMKIFLVSATILQHFKGKTKFKITPKELKNNKKKAIKENNNEKLTQEQKDEQFNIKIQALLSKIKFSGKPKIVDLTSKTLFPEKLKEFKSVLEEEDKILYLYHYLQQNPDQNFIIFCNSITYAKKVTHLLEVLKYNPVMLHSEMQQRQRLKKLDKFKERKSNILVCTDVAARGLDIPSVENVIHYQVPMDIDTYVHRSGRTARIGQEGTSYVFIGPQDGKRYNQLCKQLNKSEGLQGLEITVKEQEKIKQLIDEAVSYEKKQYQLKKKQQENVWYQKISKDAEIVLDDQIQQEMSQVQDEIQKKRIITNDQKKKYDQVSKQVKNIDRSRRNALFLDPNQIHEYYCKIQNIKQKVKEDKENKELKKNNKQNNMQKHNKNNRVKKAHVDENDNNITVQKVNKKKQKIIRKKFTKQKKNKQMQSNNDE</sequence>
<comment type="catalytic activity">
    <reaction evidence="6">
        <text>ATP + H2O = ADP + phosphate + H(+)</text>
        <dbReference type="Rhea" id="RHEA:13065"/>
        <dbReference type="ChEBI" id="CHEBI:15377"/>
        <dbReference type="ChEBI" id="CHEBI:15378"/>
        <dbReference type="ChEBI" id="CHEBI:30616"/>
        <dbReference type="ChEBI" id="CHEBI:43474"/>
        <dbReference type="ChEBI" id="CHEBI:456216"/>
        <dbReference type="EC" id="3.6.4.13"/>
    </reaction>
</comment>
<comment type="caution">
    <text evidence="10">The sequence shown here is derived from an EMBL/GenBank/DDBJ whole genome shotgun (WGS) entry which is preliminary data.</text>
</comment>
<comment type="function">
    <text evidence="6">RNA helicase.</text>
</comment>
<evidence type="ECO:0000256" key="7">
    <source>
        <dbReference type="SAM" id="MobiDB-lite"/>
    </source>
</evidence>
<evidence type="ECO:0000256" key="1">
    <source>
        <dbReference type="ARBA" id="ARBA00022741"/>
    </source>
</evidence>
<evidence type="ECO:0000259" key="8">
    <source>
        <dbReference type="PROSITE" id="PS51192"/>
    </source>
</evidence>
<dbReference type="InterPro" id="IPR014001">
    <property type="entry name" value="Helicase_ATP-bd"/>
</dbReference>
<dbReference type="InterPro" id="IPR027417">
    <property type="entry name" value="P-loop_NTPase"/>
</dbReference>
<feature type="region of interest" description="Disordered" evidence="7">
    <location>
        <begin position="292"/>
        <end position="439"/>
    </location>
</feature>
<evidence type="ECO:0000256" key="2">
    <source>
        <dbReference type="ARBA" id="ARBA00022801"/>
    </source>
</evidence>
<organism evidence="10 11">
    <name type="scientific">Pseudocohnilembus persalinus</name>
    <name type="common">Ciliate</name>
    <dbReference type="NCBI Taxonomy" id="266149"/>
    <lineage>
        <taxon>Eukaryota</taxon>
        <taxon>Sar</taxon>
        <taxon>Alveolata</taxon>
        <taxon>Ciliophora</taxon>
        <taxon>Intramacronucleata</taxon>
        <taxon>Oligohymenophorea</taxon>
        <taxon>Scuticociliatia</taxon>
        <taxon>Philasterida</taxon>
        <taxon>Pseudocohnilembidae</taxon>
        <taxon>Pseudocohnilembus</taxon>
    </lineage>
</organism>
<evidence type="ECO:0000313" key="10">
    <source>
        <dbReference type="EMBL" id="KRX07546.1"/>
    </source>
</evidence>
<dbReference type="SMART" id="SM00490">
    <property type="entry name" value="HELICc"/>
    <property type="match status" value="1"/>
</dbReference>
<dbReference type="EMBL" id="LDAU01000082">
    <property type="protein sequence ID" value="KRX07546.1"/>
    <property type="molecule type" value="Genomic_DNA"/>
</dbReference>
<gene>
    <name evidence="10" type="ORF">PPERSA_11095</name>
</gene>
<dbReference type="PROSITE" id="PS51192">
    <property type="entry name" value="HELICASE_ATP_BIND_1"/>
    <property type="match status" value="1"/>
</dbReference>
<evidence type="ECO:0000256" key="5">
    <source>
        <dbReference type="ARBA" id="ARBA00022884"/>
    </source>
</evidence>
<comment type="domain">
    <text evidence="6">The Q motif is unique to and characteristic of the DEAD box family of RNA helicases and controls ATP binding and hydrolysis.</text>
</comment>
<evidence type="ECO:0000256" key="4">
    <source>
        <dbReference type="ARBA" id="ARBA00022840"/>
    </source>
</evidence>
<dbReference type="GO" id="GO:0005524">
    <property type="term" value="F:ATP binding"/>
    <property type="evidence" value="ECO:0007669"/>
    <property type="project" value="UniProtKB-UniRule"/>
</dbReference>
<feature type="compositionally biased region" description="Basic residues" evidence="7">
    <location>
        <begin position="847"/>
        <end position="856"/>
    </location>
</feature>
<dbReference type="Gene3D" id="3.40.50.300">
    <property type="entry name" value="P-loop containing nucleotide triphosphate hydrolases"/>
    <property type="match status" value="2"/>
</dbReference>
<dbReference type="PROSITE" id="PS00039">
    <property type="entry name" value="DEAD_ATP_HELICASE"/>
    <property type="match status" value="1"/>
</dbReference>
<dbReference type="PANTHER" id="PTHR24031">
    <property type="entry name" value="RNA HELICASE"/>
    <property type="match status" value="1"/>
</dbReference>
<evidence type="ECO:0000313" key="11">
    <source>
        <dbReference type="Proteomes" id="UP000054937"/>
    </source>
</evidence>
<feature type="domain" description="Helicase C-terminal" evidence="9">
    <location>
        <begin position="557"/>
        <end position="719"/>
    </location>
</feature>
<dbReference type="GO" id="GO:0003724">
    <property type="term" value="F:RNA helicase activity"/>
    <property type="evidence" value="ECO:0007669"/>
    <property type="project" value="UniProtKB-EC"/>
</dbReference>
<evidence type="ECO:0000256" key="6">
    <source>
        <dbReference type="RuleBase" id="RU365068"/>
    </source>
</evidence>
<dbReference type="SUPFAM" id="SSF52540">
    <property type="entry name" value="P-loop containing nucleoside triphosphate hydrolases"/>
    <property type="match status" value="1"/>
</dbReference>
<dbReference type="PROSITE" id="PS51194">
    <property type="entry name" value="HELICASE_CTER"/>
    <property type="match status" value="1"/>
</dbReference>
<dbReference type="GO" id="GO:0016787">
    <property type="term" value="F:hydrolase activity"/>
    <property type="evidence" value="ECO:0007669"/>
    <property type="project" value="UniProtKB-KW"/>
</dbReference>
<keyword evidence="3 6" id="KW-0347">Helicase</keyword>
<feature type="compositionally biased region" description="Basic and acidic residues" evidence="7">
    <location>
        <begin position="346"/>
        <end position="355"/>
    </location>
</feature>
<comment type="similarity">
    <text evidence="6">Belongs to the DEAD box helicase family.</text>
</comment>
<keyword evidence="11" id="KW-1185">Reference proteome</keyword>
<dbReference type="CDD" id="cd18787">
    <property type="entry name" value="SF2_C_DEAD"/>
    <property type="match status" value="1"/>
</dbReference>
<feature type="compositionally biased region" description="Acidic residues" evidence="7">
    <location>
        <begin position="356"/>
        <end position="437"/>
    </location>
</feature>
<dbReference type="Pfam" id="PF00271">
    <property type="entry name" value="Helicase_C"/>
    <property type="match status" value="1"/>
</dbReference>
<accession>A0A0V0QZS6</accession>
<name>A0A0V0QZS6_PSEPJ</name>
<reference evidence="10 11" key="1">
    <citation type="journal article" date="2015" name="Sci. Rep.">
        <title>Genome of the facultative scuticociliatosis pathogen Pseudocohnilembus persalinus provides insight into its virulence through horizontal gene transfer.</title>
        <authorList>
            <person name="Xiong J."/>
            <person name="Wang G."/>
            <person name="Cheng J."/>
            <person name="Tian M."/>
            <person name="Pan X."/>
            <person name="Warren A."/>
            <person name="Jiang C."/>
            <person name="Yuan D."/>
            <person name="Miao W."/>
        </authorList>
    </citation>
    <scope>NUCLEOTIDE SEQUENCE [LARGE SCALE GENOMIC DNA]</scope>
    <source>
        <strain evidence="10">36N120E</strain>
    </source>
</reference>
<dbReference type="InParanoid" id="A0A0V0QZS6"/>
<protein>
    <recommendedName>
        <fullName evidence="6">ATP-dependent RNA helicase</fullName>
        <ecNumber evidence="6">3.6.4.13</ecNumber>
    </recommendedName>
</protein>
<feature type="compositionally biased region" description="Acidic residues" evidence="7">
    <location>
        <begin position="314"/>
        <end position="332"/>
    </location>
</feature>
<dbReference type="Pfam" id="PF00270">
    <property type="entry name" value="DEAD"/>
    <property type="match status" value="1"/>
</dbReference>
<keyword evidence="4 6" id="KW-0067">ATP-binding</keyword>
<dbReference type="OMA" id="GCYLGHS"/>